<dbReference type="EMBL" id="QTQX01000038">
    <property type="protein sequence ID" value="RQT16089.1"/>
    <property type="molecule type" value="Genomic_DNA"/>
</dbReference>
<accession>A0A3N8R8Z3</accession>
<feature type="compositionally biased region" description="Polar residues" evidence="1">
    <location>
        <begin position="82"/>
        <end position="105"/>
    </location>
</feature>
<dbReference type="Proteomes" id="UP000269271">
    <property type="component" value="Unassembled WGS sequence"/>
</dbReference>
<proteinExistence type="predicted"/>
<evidence type="ECO:0000313" key="2">
    <source>
        <dbReference type="EMBL" id="RQT16089.1"/>
    </source>
</evidence>
<gene>
    <name evidence="2" type="ORF">DF037_36875</name>
</gene>
<sequence length="599" mass="61090">MAEPVGITITGDAGDVFREHFNIQSVEQARDAVKNLDALWNTPNPWSHRSDLRDIFDEAGKSVQRRFETGVYKPQDKAQPSDHFSTGNRIASRQDGSFKAVSSTPDVCKTPMGSSTPPVPYQVVSDLSGSSGIVPSVRFNGKPAYVLDQSVVPTCTGDEAGSADGVRSGTVGGETKPTKGSTTVRAGGHPVIRDGDPCTMNSGNCTGTYVTAPAPGSSVDASGNVVGDANPPPEKGVMHQVGGFFKGAGGAVWDMGKGLVGLGVGAAKLSPVSQAAEGLSDLTGLYDYHGYSQTLDSAGKTAQAIYDHPGAIVDGITKPYMEAWSQGNYGEALGRGAVDIGGLFVGGVGAAGKVGEAGNVAGKLGEAANVGGKIGETANVAGKVGEASNAAGKMGETADAAGAAGRTGDAANAAKAADTAGESQLGRGAIGDDATTVGTKATGDAAGTKAPVVPKSEFDKLADISGDGIRVKPSGGAWKYPPNWSSWIKKGGKIVTHEDGSVTYIRKDGVQVTYNKEGFPDFSPHATESVKIDDMQFNHTSDFRKANEKIGLTGSDPPDGFTWHHVEDGTTMQLVPQSIHNVAEGGFPHAGGVSVGGGG</sequence>
<name>A0A3N8R8Z3_9BURK</name>
<feature type="region of interest" description="Disordered" evidence="1">
    <location>
        <begin position="73"/>
        <end position="120"/>
    </location>
</feature>
<evidence type="ECO:0000256" key="1">
    <source>
        <dbReference type="SAM" id="MobiDB-lite"/>
    </source>
</evidence>
<dbReference type="Pfam" id="PF13665">
    <property type="entry name" value="Tox-PAAR-like"/>
    <property type="match status" value="1"/>
</dbReference>
<dbReference type="AlphaFoldDB" id="A0A3N8R8Z3"/>
<dbReference type="InterPro" id="IPR032869">
    <property type="entry name" value="WHH_dom_containing"/>
</dbReference>
<feature type="region of interest" description="Disordered" evidence="1">
    <location>
        <begin position="415"/>
        <end position="450"/>
    </location>
</feature>
<protein>
    <submittedName>
        <fullName evidence="2">DUF4150 domain-containing protein</fullName>
    </submittedName>
</protein>
<comment type="caution">
    <text evidence="2">The sequence shown here is derived from an EMBL/GenBank/DDBJ whole genome shotgun (WGS) entry which is preliminary data.</text>
</comment>
<reference evidence="2 3" key="1">
    <citation type="submission" date="2018-08" db="EMBL/GenBank/DDBJ databases">
        <title>Comparative analysis of Burkholderia isolates from Puerto Rico.</title>
        <authorList>
            <person name="Hall C."/>
            <person name="Sahl J."/>
            <person name="Wagner D."/>
        </authorList>
    </citation>
    <scope>NUCLEOTIDE SEQUENCE [LARGE SCALE GENOMIC DNA]</scope>
    <source>
        <strain evidence="2 3">Bp9001</strain>
    </source>
</reference>
<feature type="compositionally biased region" description="Low complexity" evidence="1">
    <location>
        <begin position="431"/>
        <end position="450"/>
    </location>
</feature>
<dbReference type="CDD" id="cd14740">
    <property type="entry name" value="PAAR_4"/>
    <property type="match status" value="1"/>
</dbReference>
<organism evidence="2 3">
    <name type="scientific">Burkholderia contaminans</name>
    <dbReference type="NCBI Taxonomy" id="488447"/>
    <lineage>
        <taxon>Bacteria</taxon>
        <taxon>Pseudomonadati</taxon>
        <taxon>Pseudomonadota</taxon>
        <taxon>Betaproteobacteria</taxon>
        <taxon>Burkholderiales</taxon>
        <taxon>Burkholderiaceae</taxon>
        <taxon>Burkholderia</taxon>
        <taxon>Burkholderia cepacia complex</taxon>
    </lineage>
</organism>
<evidence type="ECO:0000313" key="3">
    <source>
        <dbReference type="Proteomes" id="UP000269271"/>
    </source>
</evidence>
<feature type="region of interest" description="Disordered" evidence="1">
    <location>
        <begin position="159"/>
        <end position="197"/>
    </location>
</feature>
<dbReference type="Pfam" id="PF14414">
    <property type="entry name" value="WHH"/>
    <property type="match status" value="1"/>
</dbReference>
<dbReference type="RefSeq" id="WP_124619881.1">
    <property type="nucleotide sequence ID" value="NZ_JAPQZI010000015.1"/>
</dbReference>